<protein>
    <submittedName>
        <fullName evidence="2">HD domain-containing protein</fullName>
    </submittedName>
</protein>
<feature type="domain" description="HD" evidence="1">
    <location>
        <begin position="49"/>
        <end position="144"/>
    </location>
</feature>
<organism evidence="2 3">
    <name type="scientific">Candidatus Obscuribacter phosphatis</name>
    <dbReference type="NCBI Taxonomy" id="1906157"/>
    <lineage>
        <taxon>Bacteria</taxon>
        <taxon>Bacillati</taxon>
        <taxon>Candidatus Melainabacteria</taxon>
        <taxon>Candidatus Obscuribacterales</taxon>
        <taxon>Candidatus Obscuribacteraceae</taxon>
        <taxon>Candidatus Obscuribacter</taxon>
    </lineage>
</organism>
<name>A0A8J7PBU8_9BACT</name>
<evidence type="ECO:0000259" key="1">
    <source>
        <dbReference type="PROSITE" id="PS51831"/>
    </source>
</evidence>
<dbReference type="EMBL" id="JAFLCK010000001">
    <property type="protein sequence ID" value="MBN8659048.1"/>
    <property type="molecule type" value="Genomic_DNA"/>
</dbReference>
<comment type="caution">
    <text evidence="2">The sequence shown here is derived from an EMBL/GenBank/DDBJ whole genome shotgun (WGS) entry which is preliminary data.</text>
</comment>
<accession>A0A8J7PBU8</accession>
<evidence type="ECO:0000313" key="3">
    <source>
        <dbReference type="Proteomes" id="UP000664277"/>
    </source>
</evidence>
<dbReference type="GO" id="GO:0008893">
    <property type="term" value="F:guanosine-3',5'-bis(diphosphate) 3'-diphosphatase activity"/>
    <property type="evidence" value="ECO:0007669"/>
    <property type="project" value="TreeGrafter"/>
</dbReference>
<dbReference type="InterPro" id="IPR052194">
    <property type="entry name" value="MESH1"/>
</dbReference>
<gene>
    <name evidence="2" type="ORF">J0M35_01700</name>
</gene>
<dbReference type="Pfam" id="PF13328">
    <property type="entry name" value="HD_4"/>
    <property type="match status" value="1"/>
</dbReference>
<dbReference type="Proteomes" id="UP000664277">
    <property type="component" value="Unassembled WGS sequence"/>
</dbReference>
<reference evidence="2" key="1">
    <citation type="submission" date="2021-02" db="EMBL/GenBank/DDBJ databases">
        <title>Genome-Resolved Metagenomics of a Microbial Community Performing Photosynthetic Biological Nutrient Removal.</title>
        <authorList>
            <person name="Mcdaniel E.A."/>
        </authorList>
    </citation>
    <scope>NUCLEOTIDE SEQUENCE</scope>
    <source>
        <strain evidence="2">UWPOB_OBS1</strain>
    </source>
</reference>
<dbReference type="AlphaFoldDB" id="A0A8J7PBU8"/>
<dbReference type="PANTHER" id="PTHR46246:SF1">
    <property type="entry name" value="GUANOSINE-3',5'-BIS(DIPHOSPHATE) 3'-PYROPHOSPHOHYDROLASE MESH1"/>
    <property type="match status" value="1"/>
</dbReference>
<dbReference type="PROSITE" id="PS51831">
    <property type="entry name" value="HD"/>
    <property type="match status" value="1"/>
</dbReference>
<sequence>MRAETVQKTDNQPPKTFSAADIGLILKAAHFAANKHRSQKRKGGEASPYINHPLEVAELIWNTGECYDPEVVCAAILHDTVEDTETTFTEIEELFGMRIASLVKEVTDDKSLPKAERKALQIEHAPHLSEGACLIKLGDKASNVKDIVNDPPPDWSEERKHDYVEWTKLVVNELAQVSLPLKEHYERNYQSAKATLAKQAKKIGD</sequence>
<evidence type="ECO:0000313" key="2">
    <source>
        <dbReference type="EMBL" id="MBN8659048.1"/>
    </source>
</evidence>
<dbReference type="InterPro" id="IPR006674">
    <property type="entry name" value="HD_domain"/>
</dbReference>
<proteinExistence type="predicted"/>
<dbReference type="PANTHER" id="PTHR46246">
    <property type="entry name" value="GUANOSINE-3',5'-BIS(DIPHOSPHATE) 3'-PYROPHOSPHOHYDROLASE MESH1"/>
    <property type="match status" value="1"/>
</dbReference>
<dbReference type="Gene3D" id="1.10.3210.10">
    <property type="entry name" value="Hypothetical protein af1432"/>
    <property type="match status" value="1"/>
</dbReference>
<dbReference type="SMART" id="SM00471">
    <property type="entry name" value="HDc"/>
    <property type="match status" value="1"/>
</dbReference>
<dbReference type="InterPro" id="IPR003607">
    <property type="entry name" value="HD/PDEase_dom"/>
</dbReference>
<dbReference type="SUPFAM" id="SSF109604">
    <property type="entry name" value="HD-domain/PDEase-like"/>
    <property type="match status" value="1"/>
</dbReference>